<dbReference type="KEGG" id="abri:DFR85_06365"/>
<name>A0A2U9IEA7_9CREN</name>
<dbReference type="EMBL" id="CP029289">
    <property type="protein sequence ID" value="AWR94274.1"/>
    <property type="molecule type" value="Genomic_DNA"/>
</dbReference>
<gene>
    <name evidence="1" type="ORF">DFR85_06365</name>
</gene>
<dbReference type="AlphaFoldDB" id="A0A2U9IEA7"/>
<evidence type="ECO:0000313" key="1">
    <source>
        <dbReference type="EMBL" id="AWR94274.1"/>
    </source>
</evidence>
<proteinExistence type="predicted"/>
<sequence>MNFRKVNLYLRKLLKYNMESLAVATKSSIYLDKLGFEVSYKPENGYKIEYSYIPINSVKEAILYEIHNSEEKELGRFSNLDNILEVVKYLEKYPQKVVENILQTLK</sequence>
<reference evidence="1 2" key="1">
    <citation type="submission" date="2018-05" db="EMBL/GenBank/DDBJ databases">
        <title>Complete Genome Sequences of Extremely Thermoacidophilic, Metal-Mobilizing Type-Strain Members of the Archaeal Family Sulfolobaceae: Acidianus brierleyi DSM-1651T, Acidianus sulfidivorans DSM-18786T, Metallosphaera hakonensis DSM-7519T, and Metallosphaera prunae DSM-10039T.</title>
        <authorList>
            <person name="Counts J.A."/>
            <person name="Kelly R.M."/>
        </authorList>
    </citation>
    <scope>NUCLEOTIDE SEQUENCE [LARGE SCALE GENOMIC DNA]</scope>
    <source>
        <strain evidence="1 2">DSM 1651</strain>
    </source>
</reference>
<keyword evidence="2" id="KW-1185">Reference proteome</keyword>
<dbReference type="Proteomes" id="UP000248044">
    <property type="component" value="Chromosome"/>
</dbReference>
<protein>
    <submittedName>
        <fullName evidence="1">Uncharacterized protein</fullName>
    </submittedName>
</protein>
<organism evidence="1 2">
    <name type="scientific">Acidianus brierleyi</name>
    <dbReference type="NCBI Taxonomy" id="41673"/>
    <lineage>
        <taxon>Archaea</taxon>
        <taxon>Thermoproteota</taxon>
        <taxon>Thermoprotei</taxon>
        <taxon>Sulfolobales</taxon>
        <taxon>Sulfolobaceae</taxon>
        <taxon>Acidianus</taxon>
    </lineage>
</organism>
<evidence type="ECO:0000313" key="2">
    <source>
        <dbReference type="Proteomes" id="UP000248044"/>
    </source>
</evidence>
<accession>A0A2U9IEA7</accession>